<sequence>MDTPVIYNITVVECDIKTLPLSLSITITLIGSLPAVDDAGYWNASWYEARTAHENEPV</sequence>
<keyword evidence="2" id="KW-1185">Reference proteome</keyword>
<proteinExistence type="predicted"/>
<evidence type="ECO:0000313" key="1">
    <source>
        <dbReference type="EMBL" id="SFT63844.1"/>
    </source>
</evidence>
<dbReference type="AlphaFoldDB" id="A0A1I6ZMB0"/>
<dbReference type="EMBL" id="FPAU01000001">
    <property type="protein sequence ID" value="SFT63844.1"/>
    <property type="molecule type" value="Genomic_DNA"/>
</dbReference>
<organism evidence="1 2">
    <name type="scientific">Kosakonia arachidis</name>
    <dbReference type="NCBI Taxonomy" id="551989"/>
    <lineage>
        <taxon>Bacteria</taxon>
        <taxon>Pseudomonadati</taxon>
        <taxon>Pseudomonadota</taxon>
        <taxon>Gammaproteobacteria</taxon>
        <taxon>Enterobacterales</taxon>
        <taxon>Enterobacteriaceae</taxon>
        <taxon>Kosakonia</taxon>
    </lineage>
</organism>
<reference evidence="2" key="1">
    <citation type="submission" date="2016-10" db="EMBL/GenBank/DDBJ databases">
        <authorList>
            <person name="Varghese N."/>
            <person name="Submissions S."/>
        </authorList>
    </citation>
    <scope>NUCLEOTIDE SEQUENCE [LARGE SCALE GENOMIC DNA]</scope>
    <source>
        <strain evidence="2">Ah-143</strain>
    </source>
</reference>
<protein>
    <submittedName>
        <fullName evidence="1">Uncharacterized protein</fullName>
    </submittedName>
</protein>
<evidence type="ECO:0000313" key="2">
    <source>
        <dbReference type="Proteomes" id="UP000199187"/>
    </source>
</evidence>
<accession>A0A1I6ZMB0</accession>
<dbReference type="Proteomes" id="UP000199187">
    <property type="component" value="Unassembled WGS sequence"/>
</dbReference>
<gene>
    <name evidence="1" type="ORF">SAMN05192562_1011253</name>
</gene>
<name>A0A1I6ZMB0_9ENTR</name>